<keyword evidence="1" id="KW-0732">Signal</keyword>
<dbReference type="InterPro" id="IPR036249">
    <property type="entry name" value="Thioredoxin-like_sf"/>
</dbReference>
<dbReference type="Proteomes" id="UP001431784">
    <property type="component" value="Unassembled WGS sequence"/>
</dbReference>
<reference evidence="2" key="1">
    <citation type="submission" date="2023-02" db="EMBL/GenBank/DDBJ databases">
        <title>Description of Roseinatronobacter alkalisoli sp. nov., an alkaliphilic bacerium isolated from soda soil.</title>
        <authorList>
            <person name="Wei W."/>
        </authorList>
    </citation>
    <scope>NUCLEOTIDE SEQUENCE</scope>
    <source>
        <strain evidence="2">HJB301</strain>
    </source>
</reference>
<accession>A0ABT5TC67</accession>
<dbReference type="SUPFAM" id="SSF53800">
    <property type="entry name" value="Chelatase"/>
    <property type="match status" value="1"/>
</dbReference>
<name>A0ABT5TC67_9RHOB</name>
<gene>
    <name evidence="2" type="ORF">PUT78_16580</name>
</gene>
<evidence type="ECO:0000313" key="2">
    <source>
        <dbReference type="EMBL" id="MDD7972716.1"/>
    </source>
</evidence>
<evidence type="ECO:0000256" key="1">
    <source>
        <dbReference type="SAM" id="SignalP"/>
    </source>
</evidence>
<dbReference type="RefSeq" id="WP_274353393.1">
    <property type="nucleotide sequence ID" value="NZ_JAQZSM010000018.1"/>
</dbReference>
<protein>
    <submittedName>
        <fullName evidence="2">(2Fe-2S) ferredoxin domain-containing protein</fullName>
    </submittedName>
</protein>
<dbReference type="Gene3D" id="3.40.30.10">
    <property type="entry name" value="Glutaredoxin"/>
    <property type="match status" value="1"/>
</dbReference>
<feature type="signal peptide" evidence="1">
    <location>
        <begin position="1"/>
        <end position="19"/>
    </location>
</feature>
<comment type="caution">
    <text evidence="2">The sequence shown here is derived from an EMBL/GenBank/DDBJ whole genome shotgun (WGS) entry which is preliminary data.</text>
</comment>
<dbReference type="SUPFAM" id="SSF52833">
    <property type="entry name" value="Thioredoxin-like"/>
    <property type="match status" value="1"/>
</dbReference>
<feature type="chain" id="PRO_5045407594" evidence="1">
    <location>
        <begin position="20"/>
        <end position="246"/>
    </location>
</feature>
<sequence>MKPVLILLAKAAIAAPAHVDMKAMAHAVAAALPDWQVTWAYSEQGTPTLRAQLDTYDAAPQIRVLPLSLPAEPATVNAIARTVQRWAKGRSGPAPVINVTPPLSSALRDLTTAIVASVNMPPLREVPVAPLPADSAQVPDHHARVLVCTGGPCMNAGAAELWHQLRARQDAEKLRRRAPGMMSCRTSCLGPCALGPVVQVWPEGTYYGGVTLTALDQIIDDHVVGGQPVAALAYAPGGPKQSLRRN</sequence>
<keyword evidence="3" id="KW-1185">Reference proteome</keyword>
<proteinExistence type="predicted"/>
<dbReference type="Pfam" id="PF01257">
    <property type="entry name" value="2Fe-2S_thioredx"/>
    <property type="match status" value="1"/>
</dbReference>
<dbReference type="CDD" id="cd02980">
    <property type="entry name" value="TRX_Fd_family"/>
    <property type="match status" value="1"/>
</dbReference>
<dbReference type="EMBL" id="JAQZSM010000018">
    <property type="protein sequence ID" value="MDD7972716.1"/>
    <property type="molecule type" value="Genomic_DNA"/>
</dbReference>
<organism evidence="2 3">
    <name type="scientific">Roseinatronobacter alkalisoli</name>
    <dbReference type="NCBI Taxonomy" id="3028235"/>
    <lineage>
        <taxon>Bacteria</taxon>
        <taxon>Pseudomonadati</taxon>
        <taxon>Pseudomonadota</taxon>
        <taxon>Alphaproteobacteria</taxon>
        <taxon>Rhodobacterales</taxon>
        <taxon>Paracoccaceae</taxon>
        <taxon>Roseinatronobacter</taxon>
    </lineage>
</organism>
<evidence type="ECO:0000313" key="3">
    <source>
        <dbReference type="Proteomes" id="UP001431784"/>
    </source>
</evidence>